<sequence length="574" mass="61787">MSDPSLINQVEQQLFFFAHNLDSLQSNLRTELATSVNDLQELLSFYLPTLNTVGSAAPLAPPPPPPPTILGSLQTHSSSLIHRNRYLLTGTALTVTALSATYVGLGPRRRRAVWDQVMDGWNGAGKVWTDVKEIREASERPLVKKGDRREVVLLLGADSTELGYPLATYLESKGFIVVASVSSKEACVALENLGHGYIRALFLKPEDPDSAGQFLACLKGVLSMRFPINIAGDPYPSNPNQLPLLTTIISLLSLPLPHQSHLNSPAYNQATLNTPMAIINALLPTLLAPLPISVVPNSLREASKVAEKERFLQDLLEKKIIALLPAMGEIGHTPSGDIRGNNLPLKQALESMASSLPDRANAGSSSATVSVHILQTGLISPISTLRSEGRWYELANVRLVAARFGDWVVSWVWGGRRESGFEVLENAVGKVILGKDRAWWVKQGPRVWRVGAGSYTYTLLPLVLPTRLLQSLLSLSHLSTSPHHLTHPLSRPPTEQSAAARKAGEAALKRSSPDVAESERVKSKGPEVGGTEVKSRARSTGSASGSGSGNEGSADEEGEASSVEGLDGSWVREV</sequence>
<feature type="region of interest" description="Disordered" evidence="1">
    <location>
        <begin position="482"/>
        <end position="574"/>
    </location>
</feature>
<evidence type="ECO:0000256" key="1">
    <source>
        <dbReference type="SAM" id="MobiDB-lite"/>
    </source>
</evidence>
<dbReference type="AlphaFoldDB" id="A0A0F7SX42"/>
<name>A0A0F7SX42_PHARH</name>
<evidence type="ECO:0000313" key="2">
    <source>
        <dbReference type="EMBL" id="CED84733.1"/>
    </source>
</evidence>
<accession>A0A0F7SX42</accession>
<organism evidence="2">
    <name type="scientific">Phaffia rhodozyma</name>
    <name type="common">Yeast</name>
    <name type="synonym">Xanthophyllomyces dendrorhous</name>
    <dbReference type="NCBI Taxonomy" id="264483"/>
    <lineage>
        <taxon>Eukaryota</taxon>
        <taxon>Fungi</taxon>
        <taxon>Dikarya</taxon>
        <taxon>Basidiomycota</taxon>
        <taxon>Agaricomycotina</taxon>
        <taxon>Tremellomycetes</taxon>
        <taxon>Cystofilobasidiales</taxon>
        <taxon>Mrakiaceae</taxon>
        <taxon>Phaffia</taxon>
    </lineage>
</organism>
<protein>
    <recommendedName>
        <fullName evidence="3">DUF1776-domain-containing protein</fullName>
    </recommendedName>
</protein>
<evidence type="ECO:0008006" key="3">
    <source>
        <dbReference type="Google" id="ProtNLM"/>
    </source>
</evidence>
<feature type="compositionally biased region" description="Basic and acidic residues" evidence="1">
    <location>
        <begin position="502"/>
        <end position="525"/>
    </location>
</feature>
<proteinExistence type="predicted"/>
<reference evidence="2" key="1">
    <citation type="submission" date="2014-08" db="EMBL/GenBank/DDBJ databases">
        <authorList>
            <person name="Sharma Rahul"/>
            <person name="Thines Marco"/>
        </authorList>
    </citation>
    <scope>NUCLEOTIDE SEQUENCE</scope>
</reference>
<dbReference type="EMBL" id="LN483166">
    <property type="protein sequence ID" value="CED84733.1"/>
    <property type="molecule type" value="Genomic_DNA"/>
</dbReference>